<comment type="similarity">
    <text evidence="1">Belongs to the DSD1 family.</text>
</comment>
<sequence>MSPTAPQALRWDELVGAPIQQLPTPTVIIDLPTLRRNVAQMAAYADSLGVTLRPHWKTSKCAQVGALQLEAGAVGLTAATAGEVEALAAAGFTDVFWAYPPVGAARVATALWAAARTRLIVGVDSLASAEPLAEAAAAAGTPIEIRLEVDTGLGRTGVDPRRAVEVAQALVALPGVRLEGVFTHEGHVQGVGADPARRLATGVAAGELLVEVAEAIRADGMPLTSVSVGSTAGARSAPTVTGVTEARPGTYVYGDENQVAIGTVAPEDTAVTVLSRVISVERGDPALIDAGIKAMSADGSMHGDGRIGTVVSDGGGVVATGHEEHGFLRGATGLRVGDLVRIRPNHACGLSNMHSHVVAVEDGVVVDIWPVLGRH</sequence>
<dbReference type="Gene3D" id="2.40.37.20">
    <property type="entry name" value="D-serine dehydratase-like domain"/>
    <property type="match status" value="1"/>
</dbReference>
<evidence type="ECO:0000259" key="3">
    <source>
        <dbReference type="SMART" id="SM01119"/>
    </source>
</evidence>
<dbReference type="RefSeq" id="WP_191172298.1">
    <property type="nucleotide sequence ID" value="NZ_JACXZS010000008.1"/>
</dbReference>
<dbReference type="InterPro" id="IPR026956">
    <property type="entry name" value="D-ser_dehydrat-like_dom"/>
</dbReference>
<dbReference type="EMBL" id="JACXZS010000008">
    <property type="protein sequence ID" value="MBD3942689.1"/>
    <property type="molecule type" value="Genomic_DNA"/>
</dbReference>
<dbReference type="Gene3D" id="3.20.20.10">
    <property type="entry name" value="Alanine racemase"/>
    <property type="match status" value="1"/>
</dbReference>
<reference evidence="4 5" key="1">
    <citation type="submission" date="2020-09" db="EMBL/GenBank/DDBJ databases">
        <title>Isolation and identification of active actinomycetes.</title>
        <authorList>
            <person name="Li X."/>
        </authorList>
    </citation>
    <scope>NUCLEOTIDE SEQUENCE [LARGE SCALE GENOMIC DNA]</scope>
    <source>
        <strain evidence="4 5">NEAU-LLC</strain>
    </source>
</reference>
<evidence type="ECO:0000313" key="4">
    <source>
        <dbReference type="EMBL" id="MBD3942689.1"/>
    </source>
</evidence>
<dbReference type="InterPro" id="IPR029066">
    <property type="entry name" value="PLP-binding_barrel"/>
</dbReference>
<evidence type="ECO:0000256" key="1">
    <source>
        <dbReference type="ARBA" id="ARBA00005323"/>
    </source>
</evidence>
<evidence type="ECO:0000256" key="2">
    <source>
        <dbReference type="ARBA" id="ARBA00023239"/>
    </source>
</evidence>
<dbReference type="Pfam" id="PF01168">
    <property type="entry name" value="Ala_racemase_N"/>
    <property type="match status" value="1"/>
</dbReference>
<accession>A0ABR8NR98</accession>
<protein>
    <submittedName>
        <fullName evidence="4">Alanine racemase</fullName>
    </submittedName>
</protein>
<keyword evidence="5" id="KW-1185">Reference proteome</keyword>
<dbReference type="InterPro" id="IPR001608">
    <property type="entry name" value="Ala_racemase_N"/>
</dbReference>
<dbReference type="SMART" id="SM01119">
    <property type="entry name" value="D-ser_dehydrat"/>
    <property type="match status" value="1"/>
</dbReference>
<keyword evidence="2" id="KW-0456">Lyase</keyword>
<name>A0ABR8NR98_9MICO</name>
<dbReference type="Proteomes" id="UP000598426">
    <property type="component" value="Unassembled WGS sequence"/>
</dbReference>
<dbReference type="Pfam" id="PF14031">
    <property type="entry name" value="D-ser_dehydrat"/>
    <property type="match status" value="1"/>
</dbReference>
<dbReference type="InterPro" id="IPR051466">
    <property type="entry name" value="D-amino_acid_metab_enzyme"/>
</dbReference>
<dbReference type="InterPro" id="IPR042208">
    <property type="entry name" value="D-ser_dehydrat-like_sf"/>
</dbReference>
<comment type="caution">
    <text evidence="4">The sequence shown here is derived from an EMBL/GenBank/DDBJ whole genome shotgun (WGS) entry which is preliminary data.</text>
</comment>
<feature type="domain" description="D-serine dehydratase-like" evidence="3">
    <location>
        <begin position="270"/>
        <end position="361"/>
    </location>
</feature>
<organism evidence="4 5">
    <name type="scientific">Microbacterium helvum</name>
    <dbReference type="NCBI Taxonomy" id="2773713"/>
    <lineage>
        <taxon>Bacteria</taxon>
        <taxon>Bacillati</taxon>
        <taxon>Actinomycetota</taxon>
        <taxon>Actinomycetes</taxon>
        <taxon>Micrococcales</taxon>
        <taxon>Microbacteriaceae</taxon>
        <taxon>Microbacterium</taxon>
    </lineage>
</organism>
<dbReference type="PANTHER" id="PTHR28004:SF2">
    <property type="entry name" value="D-SERINE DEHYDRATASE"/>
    <property type="match status" value="1"/>
</dbReference>
<dbReference type="SUPFAM" id="SSF51419">
    <property type="entry name" value="PLP-binding barrel"/>
    <property type="match status" value="1"/>
</dbReference>
<dbReference type="PANTHER" id="PTHR28004">
    <property type="entry name" value="ZGC:162816-RELATED"/>
    <property type="match status" value="1"/>
</dbReference>
<proteinExistence type="inferred from homology"/>
<gene>
    <name evidence="4" type="ORF">IF188_13380</name>
</gene>
<evidence type="ECO:0000313" key="5">
    <source>
        <dbReference type="Proteomes" id="UP000598426"/>
    </source>
</evidence>